<feature type="transmembrane region" description="Helical" evidence="1">
    <location>
        <begin position="18"/>
        <end position="42"/>
    </location>
</feature>
<gene>
    <name evidence="2" type="ORF">TPR58_07360</name>
</gene>
<proteinExistence type="predicted"/>
<evidence type="ECO:0000313" key="3">
    <source>
        <dbReference type="Proteomes" id="UP001427805"/>
    </source>
</evidence>
<dbReference type="EMBL" id="JBDIZK010000003">
    <property type="protein sequence ID" value="MEN3746979.1"/>
    <property type="molecule type" value="Genomic_DNA"/>
</dbReference>
<sequence>MNDPQAPSPGPKGGRWEAIVVAATFAFGGGLVSLTLVGLAWLTMGPSFSWPLVSSFVNLCLVAVAIGAPILVIDRIRTRTDR</sequence>
<dbReference type="Proteomes" id="UP001427805">
    <property type="component" value="Unassembled WGS sequence"/>
</dbReference>
<reference evidence="2 3" key="1">
    <citation type="submission" date="2024-05" db="EMBL/GenBank/DDBJ databases">
        <title>Sphingomonas sp. HF-S3 16S ribosomal RNA gene Genome sequencing and assembly.</title>
        <authorList>
            <person name="Lee H."/>
        </authorList>
    </citation>
    <scope>NUCLEOTIDE SEQUENCE [LARGE SCALE GENOMIC DNA]</scope>
    <source>
        <strain evidence="2 3">HF-S3</strain>
    </source>
</reference>
<evidence type="ECO:0000313" key="2">
    <source>
        <dbReference type="EMBL" id="MEN3746979.1"/>
    </source>
</evidence>
<dbReference type="RefSeq" id="WP_346245969.1">
    <property type="nucleotide sequence ID" value="NZ_JBDIZK010000003.1"/>
</dbReference>
<keyword evidence="1" id="KW-1133">Transmembrane helix</keyword>
<keyword evidence="1" id="KW-0472">Membrane</keyword>
<protein>
    <submittedName>
        <fullName evidence="2">Uncharacterized protein</fullName>
    </submittedName>
</protein>
<evidence type="ECO:0000256" key="1">
    <source>
        <dbReference type="SAM" id="Phobius"/>
    </source>
</evidence>
<keyword evidence="3" id="KW-1185">Reference proteome</keyword>
<accession>A0ABV0B5V5</accession>
<organism evidence="2 3">
    <name type="scientific">Sphingomonas rustica</name>
    <dbReference type="NCBI Taxonomy" id="3103142"/>
    <lineage>
        <taxon>Bacteria</taxon>
        <taxon>Pseudomonadati</taxon>
        <taxon>Pseudomonadota</taxon>
        <taxon>Alphaproteobacteria</taxon>
        <taxon>Sphingomonadales</taxon>
        <taxon>Sphingomonadaceae</taxon>
        <taxon>Sphingomonas</taxon>
    </lineage>
</organism>
<comment type="caution">
    <text evidence="2">The sequence shown here is derived from an EMBL/GenBank/DDBJ whole genome shotgun (WGS) entry which is preliminary data.</text>
</comment>
<keyword evidence="1" id="KW-0812">Transmembrane</keyword>
<name>A0ABV0B5V5_9SPHN</name>
<feature type="transmembrane region" description="Helical" evidence="1">
    <location>
        <begin position="48"/>
        <end position="73"/>
    </location>
</feature>